<name>A0AAV6U8Y8_9ARAC</name>
<comment type="caution">
    <text evidence="2">The sequence shown here is derived from an EMBL/GenBank/DDBJ whole genome shotgun (WGS) entry which is preliminary data.</text>
</comment>
<dbReference type="AlphaFoldDB" id="A0AAV6U8Y8"/>
<reference evidence="2 3" key="1">
    <citation type="journal article" date="2022" name="Nat. Ecol. Evol.">
        <title>A masculinizing supergene underlies an exaggerated male reproductive morph in a spider.</title>
        <authorList>
            <person name="Hendrickx F."/>
            <person name="De Corte Z."/>
            <person name="Sonet G."/>
            <person name="Van Belleghem S.M."/>
            <person name="Kostlbacher S."/>
            <person name="Vangestel C."/>
        </authorList>
    </citation>
    <scope>NUCLEOTIDE SEQUENCE [LARGE SCALE GENOMIC DNA]</scope>
    <source>
        <strain evidence="2">W744_W776</strain>
    </source>
</reference>
<proteinExistence type="predicted"/>
<keyword evidence="3" id="KW-1185">Reference proteome</keyword>
<evidence type="ECO:0000313" key="2">
    <source>
        <dbReference type="EMBL" id="KAG8180674.1"/>
    </source>
</evidence>
<evidence type="ECO:0000313" key="3">
    <source>
        <dbReference type="Proteomes" id="UP000827092"/>
    </source>
</evidence>
<gene>
    <name evidence="2" type="ORF">JTE90_006730</name>
</gene>
<feature type="compositionally biased region" description="Polar residues" evidence="1">
    <location>
        <begin position="14"/>
        <end position="27"/>
    </location>
</feature>
<accession>A0AAV6U8Y8</accession>
<dbReference type="Proteomes" id="UP000827092">
    <property type="component" value="Unassembled WGS sequence"/>
</dbReference>
<sequence length="79" mass="9283">MLKRTPKKLRHQPKTSPNQSSTANRWQPQPRVSPETRLFIKKDAVEVEERGWSDDDSEDGEQSMWAFLKLRRTHPPRGT</sequence>
<feature type="compositionally biased region" description="Basic and acidic residues" evidence="1">
    <location>
        <begin position="38"/>
        <end position="53"/>
    </location>
</feature>
<feature type="compositionally biased region" description="Basic residues" evidence="1">
    <location>
        <begin position="1"/>
        <end position="13"/>
    </location>
</feature>
<evidence type="ECO:0000256" key="1">
    <source>
        <dbReference type="SAM" id="MobiDB-lite"/>
    </source>
</evidence>
<organism evidence="2 3">
    <name type="scientific">Oedothorax gibbosus</name>
    <dbReference type="NCBI Taxonomy" id="931172"/>
    <lineage>
        <taxon>Eukaryota</taxon>
        <taxon>Metazoa</taxon>
        <taxon>Ecdysozoa</taxon>
        <taxon>Arthropoda</taxon>
        <taxon>Chelicerata</taxon>
        <taxon>Arachnida</taxon>
        <taxon>Araneae</taxon>
        <taxon>Araneomorphae</taxon>
        <taxon>Entelegynae</taxon>
        <taxon>Araneoidea</taxon>
        <taxon>Linyphiidae</taxon>
        <taxon>Erigoninae</taxon>
        <taxon>Oedothorax</taxon>
    </lineage>
</organism>
<protein>
    <submittedName>
        <fullName evidence="2">Uncharacterized protein</fullName>
    </submittedName>
</protein>
<dbReference type="EMBL" id="JAFNEN010000556">
    <property type="protein sequence ID" value="KAG8180674.1"/>
    <property type="molecule type" value="Genomic_DNA"/>
</dbReference>
<feature type="region of interest" description="Disordered" evidence="1">
    <location>
        <begin position="1"/>
        <end position="62"/>
    </location>
</feature>